<gene>
    <name evidence="1" type="ORF">LOK49_LG07G02151</name>
</gene>
<organism evidence="1 2">
    <name type="scientific">Camellia lanceoleosa</name>
    <dbReference type="NCBI Taxonomy" id="1840588"/>
    <lineage>
        <taxon>Eukaryota</taxon>
        <taxon>Viridiplantae</taxon>
        <taxon>Streptophyta</taxon>
        <taxon>Embryophyta</taxon>
        <taxon>Tracheophyta</taxon>
        <taxon>Spermatophyta</taxon>
        <taxon>Magnoliopsida</taxon>
        <taxon>eudicotyledons</taxon>
        <taxon>Gunneridae</taxon>
        <taxon>Pentapetalae</taxon>
        <taxon>asterids</taxon>
        <taxon>Ericales</taxon>
        <taxon>Theaceae</taxon>
        <taxon>Camellia</taxon>
    </lineage>
</organism>
<protein>
    <submittedName>
        <fullName evidence="1">Uncharacterized protein</fullName>
    </submittedName>
</protein>
<accession>A0ACC0H7G7</accession>
<dbReference type="EMBL" id="CM045764">
    <property type="protein sequence ID" value="KAI8008803.1"/>
    <property type="molecule type" value="Genomic_DNA"/>
</dbReference>
<reference evidence="1 2" key="1">
    <citation type="journal article" date="2022" name="Plant J.">
        <title>Chromosome-level genome of Camellia lanceoleosa provides a valuable resource for understanding genome evolution and self-incompatibility.</title>
        <authorList>
            <person name="Gong W."/>
            <person name="Xiao S."/>
            <person name="Wang L."/>
            <person name="Liao Z."/>
            <person name="Chang Y."/>
            <person name="Mo W."/>
            <person name="Hu G."/>
            <person name="Li W."/>
            <person name="Zhao G."/>
            <person name="Zhu H."/>
            <person name="Hu X."/>
            <person name="Ji K."/>
            <person name="Xiang X."/>
            <person name="Song Q."/>
            <person name="Yuan D."/>
            <person name="Jin S."/>
            <person name="Zhang L."/>
        </authorList>
    </citation>
    <scope>NUCLEOTIDE SEQUENCE [LARGE SCALE GENOMIC DNA]</scope>
    <source>
        <strain evidence="1">SQ_2022a</strain>
    </source>
</reference>
<comment type="caution">
    <text evidence="1">The sequence shown here is derived from an EMBL/GenBank/DDBJ whole genome shotgun (WGS) entry which is preliminary data.</text>
</comment>
<evidence type="ECO:0000313" key="1">
    <source>
        <dbReference type="EMBL" id="KAI8008803.1"/>
    </source>
</evidence>
<dbReference type="Proteomes" id="UP001060215">
    <property type="component" value="Chromosome 7"/>
</dbReference>
<proteinExistence type="predicted"/>
<name>A0ACC0H7G7_9ERIC</name>
<sequence length="142" mass="15796">MIDSSDPKWDDQGSVLDNYNAFGVVSNPNFLGVRSCTSHIIESESLQVSSPATDSTVSKFDPVDSGSDLEEDSYFFLFLYIGSIHSVFFAEDDQIAEMDEDQDVSGEKQLDAFTTFQRGLVSIADAHFFNSFEDDFDNSDIN</sequence>
<evidence type="ECO:0000313" key="2">
    <source>
        <dbReference type="Proteomes" id="UP001060215"/>
    </source>
</evidence>
<keyword evidence="2" id="KW-1185">Reference proteome</keyword>